<dbReference type="AlphaFoldDB" id="A0A9X5BFM4"/>
<dbReference type="OrthoDB" id="2085360at2"/>
<accession>A0A9X5BFM4</accession>
<name>A0A9X5BFM4_9FIRM</name>
<reference evidence="1" key="1">
    <citation type="submission" date="2018-09" db="EMBL/GenBank/DDBJ databases">
        <title>Murine metabolic-syndrome-specific gut microbial biobank.</title>
        <authorList>
            <person name="Liu C."/>
        </authorList>
    </citation>
    <scope>NUCLEOTIDE SEQUENCE</scope>
    <source>
        <strain evidence="1">D42-62</strain>
    </source>
</reference>
<proteinExistence type="predicted"/>
<gene>
    <name evidence="1" type="ORF">D5281_09970</name>
</gene>
<dbReference type="RefSeq" id="WP_160559991.1">
    <property type="nucleotide sequence ID" value="NZ_QZDT01000013.1"/>
</dbReference>
<evidence type="ECO:0000313" key="1">
    <source>
        <dbReference type="EMBL" id="NBJ92913.1"/>
    </source>
</evidence>
<protein>
    <submittedName>
        <fullName evidence="1">Uncharacterized protein</fullName>
    </submittedName>
</protein>
<sequence>MQTAGAILSIADIYSPQLLEKACDKALRQYHMPYYKTIYSNAKSINSEKELTEFKENNKKSGIVRGADYYRKGEAANEH</sequence>
<comment type="caution">
    <text evidence="1">The sequence shown here is derived from an EMBL/GenBank/DDBJ whole genome shotgun (WGS) entry which is preliminary data.</text>
</comment>
<dbReference type="Proteomes" id="UP001154420">
    <property type="component" value="Unassembled WGS sequence"/>
</dbReference>
<organism evidence="1 2">
    <name type="scientific">Parablautia muri</name>
    <dbReference type="NCBI Taxonomy" id="2320879"/>
    <lineage>
        <taxon>Bacteria</taxon>
        <taxon>Bacillati</taxon>
        <taxon>Bacillota</taxon>
        <taxon>Clostridia</taxon>
        <taxon>Lachnospirales</taxon>
        <taxon>Lachnospiraceae</taxon>
        <taxon>Parablautia</taxon>
    </lineage>
</organism>
<dbReference type="EMBL" id="QZDT01000013">
    <property type="protein sequence ID" value="NBJ92913.1"/>
    <property type="molecule type" value="Genomic_DNA"/>
</dbReference>
<keyword evidence="2" id="KW-1185">Reference proteome</keyword>
<evidence type="ECO:0000313" key="2">
    <source>
        <dbReference type="Proteomes" id="UP001154420"/>
    </source>
</evidence>